<feature type="transmembrane region" description="Helical" evidence="1">
    <location>
        <begin position="20"/>
        <end position="42"/>
    </location>
</feature>
<evidence type="ECO:0000313" key="2">
    <source>
        <dbReference type="EMBL" id="KAL0294011.1"/>
    </source>
</evidence>
<keyword evidence="1" id="KW-0472">Membrane</keyword>
<protein>
    <submittedName>
        <fullName evidence="2">Uncharacterized protein</fullName>
    </submittedName>
</protein>
<dbReference type="AlphaFoldDB" id="A0AAW2JK06"/>
<organism evidence="2">
    <name type="scientific">Sesamum radiatum</name>
    <name type="common">Black benniseed</name>
    <dbReference type="NCBI Taxonomy" id="300843"/>
    <lineage>
        <taxon>Eukaryota</taxon>
        <taxon>Viridiplantae</taxon>
        <taxon>Streptophyta</taxon>
        <taxon>Embryophyta</taxon>
        <taxon>Tracheophyta</taxon>
        <taxon>Spermatophyta</taxon>
        <taxon>Magnoliopsida</taxon>
        <taxon>eudicotyledons</taxon>
        <taxon>Gunneridae</taxon>
        <taxon>Pentapetalae</taxon>
        <taxon>asterids</taxon>
        <taxon>lamiids</taxon>
        <taxon>Lamiales</taxon>
        <taxon>Pedaliaceae</taxon>
        <taxon>Sesamum</taxon>
    </lineage>
</organism>
<comment type="caution">
    <text evidence="2">The sequence shown here is derived from an EMBL/GenBank/DDBJ whole genome shotgun (WGS) entry which is preliminary data.</text>
</comment>
<keyword evidence="1" id="KW-0812">Transmembrane</keyword>
<reference evidence="2" key="1">
    <citation type="submission" date="2020-06" db="EMBL/GenBank/DDBJ databases">
        <authorList>
            <person name="Li T."/>
            <person name="Hu X."/>
            <person name="Zhang T."/>
            <person name="Song X."/>
            <person name="Zhang H."/>
            <person name="Dai N."/>
            <person name="Sheng W."/>
            <person name="Hou X."/>
            <person name="Wei L."/>
        </authorList>
    </citation>
    <scope>NUCLEOTIDE SEQUENCE</scope>
    <source>
        <strain evidence="2">G02</strain>
        <tissue evidence="2">Leaf</tissue>
    </source>
</reference>
<name>A0AAW2JK06_SESRA</name>
<keyword evidence="1" id="KW-1133">Transmembrane helix</keyword>
<evidence type="ECO:0000256" key="1">
    <source>
        <dbReference type="SAM" id="Phobius"/>
    </source>
</evidence>
<reference evidence="2" key="2">
    <citation type="journal article" date="2024" name="Plant">
        <title>Genomic evolution and insights into agronomic trait innovations of Sesamum species.</title>
        <authorList>
            <person name="Miao H."/>
            <person name="Wang L."/>
            <person name="Qu L."/>
            <person name="Liu H."/>
            <person name="Sun Y."/>
            <person name="Le M."/>
            <person name="Wang Q."/>
            <person name="Wei S."/>
            <person name="Zheng Y."/>
            <person name="Lin W."/>
            <person name="Duan Y."/>
            <person name="Cao H."/>
            <person name="Xiong S."/>
            <person name="Wang X."/>
            <person name="Wei L."/>
            <person name="Li C."/>
            <person name="Ma Q."/>
            <person name="Ju M."/>
            <person name="Zhao R."/>
            <person name="Li G."/>
            <person name="Mu C."/>
            <person name="Tian Q."/>
            <person name="Mei H."/>
            <person name="Zhang T."/>
            <person name="Gao T."/>
            <person name="Zhang H."/>
        </authorList>
    </citation>
    <scope>NUCLEOTIDE SEQUENCE</scope>
    <source>
        <strain evidence="2">G02</strain>
    </source>
</reference>
<accession>A0AAW2JK06</accession>
<proteinExistence type="predicted"/>
<sequence>MQTSFALFGLEPTFPLPLLIPTGATGALKALAAVFALPFFLFQRLAPLYFALEVEAP</sequence>
<gene>
    <name evidence="2" type="ORF">Sradi_6909000</name>
</gene>
<dbReference type="EMBL" id="JACGWJ010000240">
    <property type="protein sequence ID" value="KAL0294011.1"/>
    <property type="molecule type" value="Genomic_DNA"/>
</dbReference>